<feature type="chain" id="PRO_5021239673" evidence="1">
    <location>
        <begin position="21"/>
        <end position="180"/>
    </location>
</feature>
<dbReference type="OrthoDB" id="116832at2"/>
<dbReference type="RefSeq" id="WP_133231331.1">
    <property type="nucleotide sequence ID" value="NZ_SOZE01000011.1"/>
</dbReference>
<dbReference type="SUPFAM" id="SSF101874">
    <property type="entry name" value="YceI-like"/>
    <property type="match status" value="1"/>
</dbReference>
<keyword evidence="1" id="KW-0732">Signal</keyword>
<sequence>MMNKATLVLFLVTFSFSLHAQKLFSTKTGQIRFNASSPLEQIAAINNQVDSKMIDKTGQIVFSVLIKSFKFENQLMEDHFNENYLESSKIPKADFKGFISNIASVNFAKDGKYPAVFIGTLTIHGVQQKVSTTGDVIIADGTPSISGVFKIKLADYGIVGSYIGGKIANEAEVTVNCKYQ</sequence>
<comment type="caution">
    <text evidence="3">The sequence shown here is derived from an EMBL/GenBank/DDBJ whole genome shotgun (WGS) entry which is preliminary data.</text>
</comment>
<dbReference type="Pfam" id="PF04264">
    <property type="entry name" value="YceI"/>
    <property type="match status" value="1"/>
</dbReference>
<evidence type="ECO:0000259" key="2">
    <source>
        <dbReference type="Pfam" id="PF04264"/>
    </source>
</evidence>
<keyword evidence="4" id="KW-1185">Reference proteome</keyword>
<dbReference type="EMBL" id="SOZE01000011">
    <property type="protein sequence ID" value="TFF37252.1"/>
    <property type="molecule type" value="Genomic_DNA"/>
</dbReference>
<dbReference type="InterPro" id="IPR036761">
    <property type="entry name" value="TTHA0802/YceI-like_sf"/>
</dbReference>
<dbReference type="AlphaFoldDB" id="A0A4Y8SEA9"/>
<gene>
    <name evidence="3" type="ORF">E2R66_12505</name>
</gene>
<name>A0A4Y8SEA9_9SPHI</name>
<feature type="signal peptide" evidence="1">
    <location>
        <begin position="1"/>
        <end position="20"/>
    </location>
</feature>
<dbReference type="Proteomes" id="UP000297540">
    <property type="component" value="Unassembled WGS sequence"/>
</dbReference>
<dbReference type="InterPro" id="IPR007372">
    <property type="entry name" value="Lipid/polyisoprenoid-bd_YceI"/>
</dbReference>
<dbReference type="Gene3D" id="2.40.128.110">
    <property type="entry name" value="Lipid/polyisoprenoid-binding, YceI-like"/>
    <property type="match status" value="1"/>
</dbReference>
<organism evidence="3 4">
    <name type="scientific">Mucilaginibacter psychrotolerans</name>
    <dbReference type="NCBI Taxonomy" id="1524096"/>
    <lineage>
        <taxon>Bacteria</taxon>
        <taxon>Pseudomonadati</taxon>
        <taxon>Bacteroidota</taxon>
        <taxon>Sphingobacteriia</taxon>
        <taxon>Sphingobacteriales</taxon>
        <taxon>Sphingobacteriaceae</taxon>
        <taxon>Mucilaginibacter</taxon>
    </lineage>
</organism>
<protein>
    <submittedName>
        <fullName evidence="3">YceI family protein</fullName>
    </submittedName>
</protein>
<feature type="domain" description="Lipid/polyisoprenoid-binding YceI-like" evidence="2">
    <location>
        <begin position="49"/>
        <end position="177"/>
    </location>
</feature>
<reference evidence="3 4" key="1">
    <citation type="journal article" date="2017" name="Int. J. Syst. Evol. Microbiol.">
        <title>Mucilaginibacterpsychrotolerans sp. nov., isolated from peatlands.</title>
        <authorList>
            <person name="Deng Y."/>
            <person name="Shen L."/>
            <person name="Xu B."/>
            <person name="Liu Y."/>
            <person name="Gu Z."/>
            <person name="Liu H."/>
            <person name="Zhou Y."/>
        </authorList>
    </citation>
    <scope>NUCLEOTIDE SEQUENCE [LARGE SCALE GENOMIC DNA]</scope>
    <source>
        <strain evidence="3 4">NH7-4</strain>
    </source>
</reference>
<evidence type="ECO:0000313" key="4">
    <source>
        <dbReference type="Proteomes" id="UP000297540"/>
    </source>
</evidence>
<evidence type="ECO:0000256" key="1">
    <source>
        <dbReference type="SAM" id="SignalP"/>
    </source>
</evidence>
<accession>A0A4Y8SEA9</accession>
<evidence type="ECO:0000313" key="3">
    <source>
        <dbReference type="EMBL" id="TFF37252.1"/>
    </source>
</evidence>
<proteinExistence type="predicted"/>